<keyword evidence="3" id="KW-1185">Reference proteome</keyword>
<sequence length="606" mass="68178">MILMDVIGPSEAAKNCSETRMNDLHIVFDSTIAQRECLSVMQNSDTFQEYYRSRPASQKAKLDELFDSCTRIQWAKIEALKKLTAPFADAHMMCSQRDMPISTLLPLTQALYNEVHSQLGAEFDQIFGAGSSKEVRDLLAPRFNFNGEHVPGSRKSPILDPAHLTAFYVDPFNWELRNEIKVMRTVKTVIGETVEKIFGYSAENSYFHRMKAVKEFEVCYRDLYDEPLPAAVSEEDLIENTKKLTIKRVREWAEKHDLMAGRFRFFETYARGSFLYQKVIKIFLSIRLAGSMDVERIAKPLKHQILTKERNMLGDQKATVLLRASENLKFLFEAKQALRASIHDSKVAAYLEFISTWSRAESLLGPPAARAAQPSDSSRPPSSRARLAETHSEKTTMKIVVAALVASTATAFVPSCPSSSTRATPSALAAEIRPATEKNEVLEFGWDGTTALGGAVDDSKPARMLDEIRESGETQSEACQLFNANLEMSGDELMFDEFITLCDEQYEAGLIEFKNGDVVNMPGENEGSSKVLSYAALADFDKDMTLKLWGQYYRDVLAKPDGDDHANIRNFMKYGWEGVDFYNGIALTKKAVGDSDWDWDSESWIP</sequence>
<proteinExistence type="predicted"/>
<dbReference type="AlphaFoldDB" id="K0TQ95"/>
<dbReference type="Pfam" id="PF08888">
    <property type="entry name" value="HopJ"/>
    <property type="match status" value="1"/>
</dbReference>
<dbReference type="Proteomes" id="UP000266841">
    <property type="component" value="Unassembled WGS sequence"/>
</dbReference>
<organism evidence="2 3">
    <name type="scientific">Thalassiosira oceanica</name>
    <name type="common">Marine diatom</name>
    <dbReference type="NCBI Taxonomy" id="159749"/>
    <lineage>
        <taxon>Eukaryota</taxon>
        <taxon>Sar</taxon>
        <taxon>Stramenopiles</taxon>
        <taxon>Ochrophyta</taxon>
        <taxon>Bacillariophyta</taxon>
        <taxon>Coscinodiscophyceae</taxon>
        <taxon>Thalassiosirophycidae</taxon>
        <taxon>Thalassiosirales</taxon>
        <taxon>Thalassiosiraceae</taxon>
        <taxon>Thalassiosira</taxon>
    </lineage>
</organism>
<name>K0TQ95_THAOC</name>
<accession>K0TQ95</accession>
<dbReference type="eggNOG" id="ENOG502S8T7">
    <property type="taxonomic scope" value="Eukaryota"/>
</dbReference>
<protein>
    <submittedName>
        <fullName evidence="2">Uncharacterized protein</fullName>
    </submittedName>
</protein>
<feature type="compositionally biased region" description="Low complexity" evidence="1">
    <location>
        <begin position="366"/>
        <end position="385"/>
    </location>
</feature>
<dbReference type="EMBL" id="AGNL01002812">
    <property type="protein sequence ID" value="EJK75657.1"/>
    <property type="molecule type" value="Genomic_DNA"/>
</dbReference>
<dbReference type="InterPro" id="IPR014984">
    <property type="entry name" value="HopJ"/>
</dbReference>
<dbReference type="InterPro" id="IPR038604">
    <property type="entry name" value="HopJ_sf"/>
</dbReference>
<evidence type="ECO:0000313" key="2">
    <source>
        <dbReference type="EMBL" id="EJK75657.1"/>
    </source>
</evidence>
<comment type="caution">
    <text evidence="2">The sequence shown here is derived from an EMBL/GenBank/DDBJ whole genome shotgun (WGS) entry which is preliminary data.</text>
</comment>
<feature type="region of interest" description="Disordered" evidence="1">
    <location>
        <begin position="365"/>
        <end position="391"/>
    </location>
</feature>
<evidence type="ECO:0000313" key="3">
    <source>
        <dbReference type="Proteomes" id="UP000266841"/>
    </source>
</evidence>
<dbReference type="Gene3D" id="3.20.160.10">
    <property type="entry name" value="vpa0580 domain like"/>
    <property type="match status" value="1"/>
</dbReference>
<reference evidence="2 3" key="1">
    <citation type="journal article" date="2012" name="Genome Biol.">
        <title>Genome and low-iron response of an oceanic diatom adapted to chronic iron limitation.</title>
        <authorList>
            <person name="Lommer M."/>
            <person name="Specht M."/>
            <person name="Roy A.S."/>
            <person name="Kraemer L."/>
            <person name="Andreson R."/>
            <person name="Gutowska M.A."/>
            <person name="Wolf J."/>
            <person name="Bergner S.V."/>
            <person name="Schilhabel M.B."/>
            <person name="Klostermeier U.C."/>
            <person name="Beiko R.G."/>
            <person name="Rosenstiel P."/>
            <person name="Hippler M."/>
            <person name="Laroche J."/>
        </authorList>
    </citation>
    <scope>NUCLEOTIDE SEQUENCE [LARGE SCALE GENOMIC DNA]</scope>
    <source>
        <strain evidence="2 3">CCMP1005</strain>
    </source>
</reference>
<gene>
    <name evidence="2" type="ORF">THAOC_02614</name>
</gene>
<evidence type="ECO:0000256" key="1">
    <source>
        <dbReference type="SAM" id="MobiDB-lite"/>
    </source>
</evidence>
<dbReference type="OrthoDB" id="10267503at2759"/>